<accession>A0A068UJF5</accession>
<reference evidence="3" key="1">
    <citation type="journal article" date="2014" name="Science">
        <title>The coffee genome provides insight into the convergent evolution of caffeine biosynthesis.</title>
        <authorList>
            <person name="Denoeud F."/>
            <person name="Carretero-Paulet L."/>
            <person name="Dereeper A."/>
            <person name="Droc G."/>
            <person name="Guyot R."/>
            <person name="Pietrella M."/>
            <person name="Zheng C."/>
            <person name="Alberti A."/>
            <person name="Anthony F."/>
            <person name="Aprea G."/>
            <person name="Aury J.M."/>
            <person name="Bento P."/>
            <person name="Bernard M."/>
            <person name="Bocs S."/>
            <person name="Campa C."/>
            <person name="Cenci A."/>
            <person name="Combes M.C."/>
            <person name="Crouzillat D."/>
            <person name="Da Silva C."/>
            <person name="Daddiego L."/>
            <person name="De Bellis F."/>
            <person name="Dussert S."/>
            <person name="Garsmeur O."/>
            <person name="Gayraud T."/>
            <person name="Guignon V."/>
            <person name="Jahn K."/>
            <person name="Jamilloux V."/>
            <person name="Joet T."/>
            <person name="Labadie K."/>
            <person name="Lan T."/>
            <person name="Leclercq J."/>
            <person name="Lepelley M."/>
            <person name="Leroy T."/>
            <person name="Li L.T."/>
            <person name="Librado P."/>
            <person name="Lopez L."/>
            <person name="Munoz A."/>
            <person name="Noel B."/>
            <person name="Pallavicini A."/>
            <person name="Perrotta G."/>
            <person name="Poncet V."/>
            <person name="Pot D."/>
            <person name="Priyono X."/>
            <person name="Rigoreau M."/>
            <person name="Rouard M."/>
            <person name="Rozas J."/>
            <person name="Tranchant-Dubreuil C."/>
            <person name="VanBuren R."/>
            <person name="Zhang Q."/>
            <person name="Andrade A.C."/>
            <person name="Argout X."/>
            <person name="Bertrand B."/>
            <person name="de Kochko A."/>
            <person name="Graziosi G."/>
            <person name="Henry R.J."/>
            <person name="Jayarama X."/>
            <person name="Ming R."/>
            <person name="Nagai C."/>
            <person name="Rounsley S."/>
            <person name="Sankoff D."/>
            <person name="Giuliano G."/>
            <person name="Albert V.A."/>
            <person name="Wincker P."/>
            <person name="Lashermes P."/>
        </authorList>
    </citation>
    <scope>NUCLEOTIDE SEQUENCE [LARGE SCALE GENOMIC DNA]</scope>
    <source>
        <strain evidence="3">cv. DH200-94</strain>
    </source>
</reference>
<dbReference type="GO" id="GO:0006891">
    <property type="term" value="P:intra-Golgi vesicle-mediated transport"/>
    <property type="evidence" value="ECO:0007669"/>
    <property type="project" value="InterPro"/>
</dbReference>
<dbReference type="AlphaFoldDB" id="A0A068UJF5"/>
<dbReference type="Proteomes" id="UP000295252">
    <property type="component" value="Chromosome IX"/>
</dbReference>
<dbReference type="InterPro" id="IPR010490">
    <property type="entry name" value="COG6"/>
</dbReference>
<dbReference type="Gramene" id="CDP08437">
    <property type="protein sequence ID" value="CDP08437"/>
    <property type="gene ID" value="GSCOC_T00027318001"/>
</dbReference>
<gene>
    <name evidence="2" type="ORF">GSCOC_T00027318001</name>
</gene>
<dbReference type="InParanoid" id="A0A068UJF5"/>
<dbReference type="STRING" id="49390.A0A068UJF5"/>
<dbReference type="Pfam" id="PF20653">
    <property type="entry name" value="COG6_C"/>
    <property type="match status" value="1"/>
</dbReference>
<evidence type="ECO:0000313" key="2">
    <source>
        <dbReference type="EMBL" id="CDP08437.1"/>
    </source>
</evidence>
<evidence type="ECO:0000259" key="1">
    <source>
        <dbReference type="Pfam" id="PF20653"/>
    </source>
</evidence>
<dbReference type="SMART" id="SM01087">
    <property type="entry name" value="COG6"/>
    <property type="match status" value="1"/>
</dbReference>
<name>A0A068UJF5_COFCA</name>
<dbReference type="PANTHER" id="PTHR21506:SF0">
    <property type="entry name" value="CONSERVED OLIGOMERIC GOLGI COMPLEX SUBUNIT 6"/>
    <property type="match status" value="1"/>
</dbReference>
<sequence>MAVDQEEAYERPYRWVQEECGRLGDIDNPEVSVTSANSVCCLKERPILFRYCVEEVAVMHNALFRRFISALTHGGPSGLPKPIEVHAHDPLRYVGDMLGWLHHLLEGNISFVFCLIGILKLNYLTRNFIVALLSSSENDVVNSESDSTFVLDRIFEGVCRVLKVRVELNAIPPPPPPLLFWLCMTAAILYISDLLGRQTALCNTLWVLKEAAQKTFFEILKTRGQKLLRYPLPVAVDPSPLTALMEGVSLLCEIIETHNSMMFPASGKKPDFHPVISALLDPIIQMCEQAAEAHKSKEALRLSSRQVLILANCKDHLQMLFWIVAAPFLCPRLLKHLRRFFSSTVYVQSCWVKCKGLANIVTRIGFKSQTLCELRSAFERVRIVGKMMESHMMNGLVEKGVDGILKRCGLLSKTTHFCVSLDDDEAGKTVNGSE</sequence>
<feature type="domain" description="Conserved Oligomeric Golgi complex subunit 6 C-terminal" evidence="1">
    <location>
        <begin position="1"/>
        <end position="318"/>
    </location>
</feature>
<dbReference type="PhylomeDB" id="A0A068UJF5"/>
<evidence type="ECO:0000313" key="3">
    <source>
        <dbReference type="Proteomes" id="UP000295252"/>
    </source>
</evidence>
<protein>
    <recommendedName>
        <fullName evidence="1">Conserved Oligomeric Golgi complex subunit 6 C-terminal domain-containing protein</fullName>
    </recommendedName>
</protein>
<dbReference type="InterPro" id="IPR048369">
    <property type="entry name" value="COG6_C"/>
</dbReference>
<dbReference type="GO" id="GO:0017119">
    <property type="term" value="C:Golgi transport complex"/>
    <property type="evidence" value="ECO:0007669"/>
    <property type="project" value="InterPro"/>
</dbReference>
<dbReference type="PANTHER" id="PTHR21506">
    <property type="entry name" value="COMPONENT OF OLIGOMERIC GOLGI COMPLEX 6"/>
    <property type="match status" value="1"/>
</dbReference>
<proteinExistence type="predicted"/>
<organism evidence="2 3">
    <name type="scientific">Coffea canephora</name>
    <name type="common">Robusta coffee</name>
    <dbReference type="NCBI Taxonomy" id="49390"/>
    <lineage>
        <taxon>Eukaryota</taxon>
        <taxon>Viridiplantae</taxon>
        <taxon>Streptophyta</taxon>
        <taxon>Embryophyta</taxon>
        <taxon>Tracheophyta</taxon>
        <taxon>Spermatophyta</taxon>
        <taxon>Magnoliopsida</taxon>
        <taxon>eudicotyledons</taxon>
        <taxon>Gunneridae</taxon>
        <taxon>Pentapetalae</taxon>
        <taxon>asterids</taxon>
        <taxon>lamiids</taxon>
        <taxon>Gentianales</taxon>
        <taxon>Rubiaceae</taxon>
        <taxon>Ixoroideae</taxon>
        <taxon>Gardenieae complex</taxon>
        <taxon>Bertiereae - Coffeeae clade</taxon>
        <taxon>Coffeeae</taxon>
        <taxon>Coffea</taxon>
    </lineage>
</organism>
<keyword evidence="3" id="KW-1185">Reference proteome</keyword>
<dbReference type="EMBL" id="HG739116">
    <property type="protein sequence ID" value="CDP08437.1"/>
    <property type="molecule type" value="Genomic_DNA"/>
</dbReference>